<evidence type="ECO:0000313" key="1">
    <source>
        <dbReference type="EMBL" id="EOQ58643.1"/>
    </source>
</evidence>
<accession>A0ABC9SRY3</accession>
<protein>
    <submittedName>
        <fullName evidence="1">Uncharacterized protein</fullName>
    </submittedName>
</protein>
<dbReference type="EMBL" id="AHCJ01000072">
    <property type="protein sequence ID" value="EOQ58643.1"/>
    <property type="molecule type" value="Genomic_DNA"/>
</dbReference>
<sequence length="161" mass="19199">MFSKKEKNIQCDVIKNLDEVFLFPAKLSNHFYLMIPRESPGSDKDYFLKFDLYFDSQNKMLHIFHDGAPGYYTEGSVGLFQRLCGFIIESICLKLNIDDPKEMLVPLYFYDRGIGKIVYLVFGYNKSLKQYEQTDIELNEEEEYKFFLNQQELIRDQFKFN</sequence>
<comment type="caution">
    <text evidence="1">The sequence shown here is derived from an EMBL/GenBank/DDBJ whole genome shotgun (WGS) entry which is preliminary data.</text>
</comment>
<gene>
    <name evidence="1" type="ORF">IAY_05846</name>
</gene>
<organism evidence="1 2">
    <name type="scientific">Bacillus cereus TIAC219</name>
    <dbReference type="NCBI Taxonomy" id="718222"/>
    <lineage>
        <taxon>Bacteria</taxon>
        <taxon>Bacillati</taxon>
        <taxon>Bacillota</taxon>
        <taxon>Bacilli</taxon>
        <taxon>Bacillales</taxon>
        <taxon>Bacillaceae</taxon>
        <taxon>Bacillus</taxon>
        <taxon>Bacillus cereus group</taxon>
    </lineage>
</organism>
<dbReference type="RefSeq" id="WP_000491751.1">
    <property type="nucleotide sequence ID" value="NZ_KB976009.1"/>
</dbReference>
<name>A0ABC9SRY3_BACCE</name>
<evidence type="ECO:0000313" key="2">
    <source>
        <dbReference type="Proteomes" id="UP000014060"/>
    </source>
</evidence>
<proteinExistence type="predicted"/>
<dbReference type="AlphaFoldDB" id="A0ABC9SRY3"/>
<reference evidence="1 2" key="1">
    <citation type="submission" date="2013-01" db="EMBL/GenBank/DDBJ databases">
        <title>The Genome Sequence of Bacillus cereus TIAC219.</title>
        <authorList>
            <consortium name="The Broad Institute Genome Sequencing Platform"/>
            <consortium name="The Broad Institute Genome Sequencing Center for Infectious Disease"/>
            <person name="Feldgarden M."/>
            <person name="Van der Auwera G.A."/>
            <person name="Mahillon J."/>
            <person name="Duprez V."/>
            <person name="Timmery S."/>
            <person name="Mattelet C."/>
            <person name="Dierick K."/>
            <person name="Sun M."/>
            <person name="Yu Z."/>
            <person name="Zhu L."/>
            <person name="Hu X."/>
            <person name="Shank E.B."/>
            <person name="Swiecicka I."/>
            <person name="Hansen B.M."/>
            <person name="Andrup L."/>
            <person name="Walker B."/>
            <person name="Young S.K."/>
            <person name="Zeng Q."/>
            <person name="Gargeya S."/>
            <person name="Fitzgerald M."/>
            <person name="Haas B."/>
            <person name="Abouelleil A."/>
            <person name="Alvarado L."/>
            <person name="Arachchi H.M."/>
            <person name="Berlin A.M."/>
            <person name="Chapman S.B."/>
            <person name="Dewar J."/>
            <person name="Goldberg J."/>
            <person name="Griggs A."/>
            <person name="Gujja S."/>
            <person name="Hansen M."/>
            <person name="Howarth C."/>
            <person name="Imamovic A."/>
            <person name="Larimer J."/>
            <person name="McCowan C."/>
            <person name="Murphy C."/>
            <person name="Neiman D."/>
            <person name="Pearson M."/>
            <person name="Priest M."/>
            <person name="Roberts A."/>
            <person name="Saif S."/>
            <person name="Shea T."/>
            <person name="Sisk P."/>
            <person name="Sykes S."/>
            <person name="Wortman J."/>
            <person name="Nusbaum C."/>
            <person name="Birren B."/>
        </authorList>
    </citation>
    <scope>NUCLEOTIDE SEQUENCE [LARGE SCALE GENOMIC DNA]</scope>
    <source>
        <strain evidence="1 2">TIAC219</strain>
    </source>
</reference>
<dbReference type="Proteomes" id="UP000014060">
    <property type="component" value="Unassembled WGS sequence"/>
</dbReference>